<dbReference type="GO" id="GO:0000725">
    <property type="term" value="P:recombinational repair"/>
    <property type="evidence" value="ECO:0007669"/>
    <property type="project" value="TreeGrafter"/>
</dbReference>
<protein>
    <recommendedName>
        <fullName evidence="6">DNA 3'-5' helicase II</fullName>
    </recommendedName>
</protein>
<dbReference type="GO" id="GO:0005524">
    <property type="term" value="F:ATP binding"/>
    <property type="evidence" value="ECO:0007669"/>
    <property type="project" value="UniProtKB-UniRule"/>
</dbReference>
<evidence type="ECO:0000256" key="2">
    <source>
        <dbReference type="ARBA" id="ARBA00022801"/>
    </source>
</evidence>
<evidence type="ECO:0000256" key="1">
    <source>
        <dbReference type="ARBA" id="ARBA00022741"/>
    </source>
</evidence>
<accession>A0A3M4K0T6</accession>
<dbReference type="Gene3D" id="3.40.50.300">
    <property type="entry name" value="P-loop containing nucleotide triphosphate hydrolases"/>
    <property type="match status" value="1"/>
</dbReference>
<dbReference type="PROSITE" id="PS51198">
    <property type="entry name" value="UVRD_HELICASE_ATP_BIND"/>
    <property type="match status" value="1"/>
</dbReference>
<keyword evidence="5" id="KW-0238">DNA-binding</keyword>
<dbReference type="Pfam" id="PF00580">
    <property type="entry name" value="UvrD-helicase"/>
    <property type="match status" value="1"/>
</dbReference>
<sequence length="672" mass="75623">MTAFRDLVPEITDEDIEWVSGLMRLEGLDEQRLAFLRSRETLDVSACPGSGKTTLVVAKLAILARRWKSNTRGICVLSHTNVARHEIEQRLGNTDVGRRLLSYPHYIDTIHGFVRRFLATPWLLSAQYRFTAIDDELTHRMRFRSLPPEDKGFLRSFLSRRTFDTSVLRLASADFANPRIRVSKGNLPCGPDTQSYRIMARAVVDTAKRGYFCYDEIFVLGSAQLASRPSAAEGLRYRFPCVFIDEMQDTSAMQNEYLSAIFHRENPAICVVRVGDSNQAIFESDAQTSGSDFPDRSRAVDISSSFRFDESIARLANPFALHAVAGRLSGRRNIGEQGPLRHTIFVFPDGDCSAVLDAYARLAFQLLPVSLHDKAIVSAVGYTHKDIDPDDTDQLHYPKTVGHYWEGYDRDAALVAYRPPTLIERVRQAKRGLIKSDTAHHSVEEIAKGLLHLVNLANPSTKIKVGSRQHVQVQQLLTDPNDLASYQKLMVELLFAPHVISDESWATFVQRFWSLASVLAGTHEQPEAAQGYLAWVPDDGEALQEGAVQLGVNTFRSTQDQDILDILDILDIRLGSIHSCKGQTHTATLVLETYNYEHFIDTLLPWLAGQKSHGGTRPRKRIVQRLLAMYVAMTRPTHLLCLAISRRTLGDGTEFEANCVQLRKQGWDIQYL</sequence>
<dbReference type="GO" id="GO:0043138">
    <property type="term" value="F:3'-5' DNA helicase activity"/>
    <property type="evidence" value="ECO:0007669"/>
    <property type="project" value="TreeGrafter"/>
</dbReference>
<dbReference type="Proteomes" id="UP000273140">
    <property type="component" value="Unassembled WGS sequence"/>
</dbReference>
<dbReference type="InterPro" id="IPR027417">
    <property type="entry name" value="P-loop_NTPase"/>
</dbReference>
<dbReference type="GO" id="GO:0016787">
    <property type="term" value="F:hydrolase activity"/>
    <property type="evidence" value="ECO:0007669"/>
    <property type="project" value="UniProtKB-UniRule"/>
</dbReference>
<dbReference type="Gene3D" id="1.10.10.160">
    <property type="match status" value="1"/>
</dbReference>
<proteinExistence type="predicted"/>
<evidence type="ECO:0000256" key="6">
    <source>
        <dbReference type="ARBA" id="ARBA00034923"/>
    </source>
</evidence>
<evidence type="ECO:0000313" key="10">
    <source>
        <dbReference type="Proteomes" id="UP000273140"/>
    </source>
</evidence>
<keyword evidence="2 7" id="KW-0378">Hydrolase</keyword>
<keyword evidence="4 7" id="KW-0067">ATP-binding</keyword>
<dbReference type="InterPro" id="IPR013986">
    <property type="entry name" value="DExx_box_DNA_helicase_dom_sf"/>
</dbReference>
<dbReference type="InterPro" id="IPR014016">
    <property type="entry name" value="UvrD-like_ATP-bd"/>
</dbReference>
<evidence type="ECO:0000259" key="8">
    <source>
        <dbReference type="PROSITE" id="PS51198"/>
    </source>
</evidence>
<evidence type="ECO:0000256" key="3">
    <source>
        <dbReference type="ARBA" id="ARBA00022806"/>
    </source>
</evidence>
<dbReference type="AlphaFoldDB" id="A0A3M4K0T6"/>
<gene>
    <name evidence="9" type="ORF">ALQ07_04179</name>
</gene>
<keyword evidence="1 7" id="KW-0547">Nucleotide-binding</keyword>
<dbReference type="GO" id="GO:0003677">
    <property type="term" value="F:DNA binding"/>
    <property type="evidence" value="ECO:0007669"/>
    <property type="project" value="UniProtKB-KW"/>
</dbReference>
<evidence type="ECO:0000313" key="9">
    <source>
        <dbReference type="EMBL" id="RMQ22775.1"/>
    </source>
</evidence>
<dbReference type="PANTHER" id="PTHR11070:SF2">
    <property type="entry name" value="ATP-DEPENDENT DNA HELICASE SRS2"/>
    <property type="match status" value="1"/>
</dbReference>
<evidence type="ECO:0000256" key="7">
    <source>
        <dbReference type="PROSITE-ProRule" id="PRU00560"/>
    </source>
</evidence>
<dbReference type="EMBL" id="RBRB01000451">
    <property type="protein sequence ID" value="RMQ22775.1"/>
    <property type="molecule type" value="Genomic_DNA"/>
</dbReference>
<evidence type="ECO:0000256" key="4">
    <source>
        <dbReference type="ARBA" id="ARBA00022840"/>
    </source>
</evidence>
<reference evidence="9 10" key="1">
    <citation type="submission" date="2018-08" db="EMBL/GenBank/DDBJ databases">
        <title>Recombination of ecologically and evolutionarily significant loci maintains genetic cohesion in the Pseudomonas syringae species complex.</title>
        <authorList>
            <person name="Dillon M."/>
            <person name="Thakur S."/>
            <person name="Almeida R.N.D."/>
            <person name="Weir B.S."/>
            <person name="Guttman D.S."/>
        </authorList>
    </citation>
    <scope>NUCLEOTIDE SEQUENCE [LARGE SCALE GENOMIC DNA]</scope>
    <source>
        <strain evidence="9 10">ICMP 19074</strain>
    </source>
</reference>
<dbReference type="SUPFAM" id="SSF52540">
    <property type="entry name" value="P-loop containing nucleoside triphosphate hydrolases"/>
    <property type="match status" value="1"/>
</dbReference>
<name>A0A3M4K0T6_PSESF</name>
<feature type="binding site" evidence="7">
    <location>
        <begin position="46"/>
        <end position="53"/>
    </location>
    <ligand>
        <name>ATP</name>
        <dbReference type="ChEBI" id="CHEBI:30616"/>
    </ligand>
</feature>
<dbReference type="PANTHER" id="PTHR11070">
    <property type="entry name" value="UVRD / RECB / PCRA DNA HELICASE FAMILY MEMBER"/>
    <property type="match status" value="1"/>
</dbReference>
<dbReference type="InterPro" id="IPR000212">
    <property type="entry name" value="DNA_helicase_UvrD/REP"/>
</dbReference>
<keyword evidence="3 7" id="KW-0347">Helicase</keyword>
<dbReference type="RefSeq" id="WP_017702586.1">
    <property type="nucleotide sequence ID" value="NZ_RBRB01000451.1"/>
</dbReference>
<evidence type="ECO:0000256" key="5">
    <source>
        <dbReference type="ARBA" id="ARBA00023125"/>
    </source>
</evidence>
<organism evidence="9 10">
    <name type="scientific">Pseudomonas syringae pv. actinidiae</name>
    <dbReference type="NCBI Taxonomy" id="103796"/>
    <lineage>
        <taxon>Bacteria</taxon>
        <taxon>Pseudomonadati</taxon>
        <taxon>Pseudomonadota</taxon>
        <taxon>Gammaproteobacteria</taxon>
        <taxon>Pseudomonadales</taxon>
        <taxon>Pseudomonadaceae</taxon>
        <taxon>Pseudomonas</taxon>
        <taxon>Pseudomonas syringae</taxon>
    </lineage>
</organism>
<comment type="caution">
    <text evidence="9">The sequence shown here is derived from an EMBL/GenBank/DDBJ whole genome shotgun (WGS) entry which is preliminary data.</text>
</comment>
<feature type="domain" description="UvrD-like helicase ATP-binding" evidence="8">
    <location>
        <begin position="25"/>
        <end position="322"/>
    </location>
</feature>